<evidence type="ECO:0000256" key="1">
    <source>
        <dbReference type="SAM" id="MobiDB-lite"/>
    </source>
</evidence>
<feature type="region of interest" description="Disordered" evidence="1">
    <location>
        <begin position="128"/>
        <end position="151"/>
    </location>
</feature>
<dbReference type="Proteomes" id="UP001218218">
    <property type="component" value="Unassembled WGS sequence"/>
</dbReference>
<accession>A0AAD6ZSC9</accession>
<feature type="compositionally biased region" description="Basic and acidic residues" evidence="1">
    <location>
        <begin position="128"/>
        <end position="141"/>
    </location>
</feature>
<feature type="transmembrane region" description="Helical" evidence="2">
    <location>
        <begin position="57"/>
        <end position="79"/>
    </location>
</feature>
<keyword evidence="2" id="KW-0472">Membrane</keyword>
<protein>
    <submittedName>
        <fullName evidence="3">Uncharacterized protein</fullName>
    </submittedName>
</protein>
<sequence>MDEPIFGKLVTTVDVFIYLTLFTNLLCTGLISYKIFTVRRNVSGAMSSRSDGGVTSRIITIIVESAAVYTLLLVAQLIANNLDSYTPPTIGLVFSLPYHPCGSTETISSSAGMRSEVQVRLERVTIQHHDVETTSKDEETASNKYGNSSVV</sequence>
<proteinExistence type="predicted"/>
<comment type="caution">
    <text evidence="3">The sequence shown here is derived from an EMBL/GenBank/DDBJ whole genome shotgun (WGS) entry which is preliminary data.</text>
</comment>
<dbReference type="AlphaFoldDB" id="A0AAD6ZSC9"/>
<keyword evidence="2" id="KW-1133">Transmembrane helix</keyword>
<name>A0AAD6ZSC9_9AGAR</name>
<dbReference type="EMBL" id="JARIHO010000030">
    <property type="protein sequence ID" value="KAJ7336887.1"/>
    <property type="molecule type" value="Genomic_DNA"/>
</dbReference>
<organism evidence="3 4">
    <name type="scientific">Mycena albidolilacea</name>
    <dbReference type="NCBI Taxonomy" id="1033008"/>
    <lineage>
        <taxon>Eukaryota</taxon>
        <taxon>Fungi</taxon>
        <taxon>Dikarya</taxon>
        <taxon>Basidiomycota</taxon>
        <taxon>Agaricomycotina</taxon>
        <taxon>Agaricomycetes</taxon>
        <taxon>Agaricomycetidae</taxon>
        <taxon>Agaricales</taxon>
        <taxon>Marasmiineae</taxon>
        <taxon>Mycenaceae</taxon>
        <taxon>Mycena</taxon>
    </lineage>
</organism>
<feature type="transmembrane region" description="Helical" evidence="2">
    <location>
        <begin position="15"/>
        <end position="36"/>
    </location>
</feature>
<gene>
    <name evidence="3" type="ORF">DFH08DRAFT_964846</name>
</gene>
<evidence type="ECO:0000313" key="3">
    <source>
        <dbReference type="EMBL" id="KAJ7336887.1"/>
    </source>
</evidence>
<keyword evidence="4" id="KW-1185">Reference proteome</keyword>
<feature type="compositionally biased region" description="Polar residues" evidence="1">
    <location>
        <begin position="142"/>
        <end position="151"/>
    </location>
</feature>
<reference evidence="3" key="1">
    <citation type="submission" date="2023-03" db="EMBL/GenBank/DDBJ databases">
        <title>Massive genome expansion in bonnet fungi (Mycena s.s.) driven by repeated elements and novel gene families across ecological guilds.</title>
        <authorList>
            <consortium name="Lawrence Berkeley National Laboratory"/>
            <person name="Harder C.B."/>
            <person name="Miyauchi S."/>
            <person name="Viragh M."/>
            <person name="Kuo A."/>
            <person name="Thoen E."/>
            <person name="Andreopoulos B."/>
            <person name="Lu D."/>
            <person name="Skrede I."/>
            <person name="Drula E."/>
            <person name="Henrissat B."/>
            <person name="Morin E."/>
            <person name="Kohler A."/>
            <person name="Barry K."/>
            <person name="LaButti K."/>
            <person name="Morin E."/>
            <person name="Salamov A."/>
            <person name="Lipzen A."/>
            <person name="Mereny Z."/>
            <person name="Hegedus B."/>
            <person name="Baldrian P."/>
            <person name="Stursova M."/>
            <person name="Weitz H."/>
            <person name="Taylor A."/>
            <person name="Grigoriev I.V."/>
            <person name="Nagy L.G."/>
            <person name="Martin F."/>
            <person name="Kauserud H."/>
        </authorList>
    </citation>
    <scope>NUCLEOTIDE SEQUENCE</scope>
    <source>
        <strain evidence="3">CBHHK002</strain>
    </source>
</reference>
<evidence type="ECO:0000256" key="2">
    <source>
        <dbReference type="SAM" id="Phobius"/>
    </source>
</evidence>
<keyword evidence="2" id="KW-0812">Transmembrane</keyword>
<evidence type="ECO:0000313" key="4">
    <source>
        <dbReference type="Proteomes" id="UP001218218"/>
    </source>
</evidence>